<dbReference type="InterPro" id="IPR036259">
    <property type="entry name" value="MFS_trans_sf"/>
</dbReference>
<evidence type="ECO:0000256" key="7">
    <source>
        <dbReference type="ARBA" id="ARBA00023136"/>
    </source>
</evidence>
<dbReference type="InterPro" id="IPR020846">
    <property type="entry name" value="MFS_dom"/>
</dbReference>
<dbReference type="InterPro" id="IPR004812">
    <property type="entry name" value="Efflux_drug-R_Bcr/CmlA"/>
</dbReference>
<name>A0A0P0A7F3_9RHOB</name>
<feature type="transmembrane region" description="Helical" evidence="8">
    <location>
        <begin position="162"/>
        <end position="180"/>
    </location>
</feature>
<feature type="transmembrane region" description="Helical" evidence="8">
    <location>
        <begin position="210"/>
        <end position="237"/>
    </location>
</feature>
<feature type="transmembrane region" description="Helical" evidence="8">
    <location>
        <begin position="131"/>
        <end position="156"/>
    </location>
</feature>
<reference evidence="9 10" key="1">
    <citation type="submission" date="2015-05" db="EMBL/GenBank/DDBJ databases">
        <authorList>
            <person name="Wang D.B."/>
            <person name="Wang M."/>
        </authorList>
    </citation>
    <scope>NUCLEOTIDE SEQUENCE [LARGE SCALE GENOMIC DNA]</scope>
    <source>
        <strain evidence="9 10">IMCC 12053</strain>
    </source>
</reference>
<feature type="transmembrane region" description="Helical" evidence="8">
    <location>
        <begin position="98"/>
        <end position="119"/>
    </location>
</feature>
<evidence type="ECO:0000256" key="6">
    <source>
        <dbReference type="ARBA" id="ARBA00022989"/>
    </source>
</evidence>
<protein>
    <recommendedName>
        <fullName evidence="8">Bcr/CflA family efflux transporter</fullName>
    </recommendedName>
</protein>
<feature type="transmembrane region" description="Helical" evidence="8">
    <location>
        <begin position="74"/>
        <end position="92"/>
    </location>
</feature>
<evidence type="ECO:0000313" key="9">
    <source>
        <dbReference type="EMBL" id="ALI54300.1"/>
    </source>
</evidence>
<feature type="transmembrane region" description="Helical" evidence="8">
    <location>
        <begin position="249"/>
        <end position="268"/>
    </location>
</feature>
<dbReference type="STRING" id="1397108.IMCC12053_351"/>
<feature type="transmembrane region" description="Helical" evidence="8">
    <location>
        <begin position="43"/>
        <end position="62"/>
    </location>
</feature>
<dbReference type="EMBL" id="CP012023">
    <property type="protein sequence ID" value="ALI54300.1"/>
    <property type="molecule type" value="Genomic_DNA"/>
</dbReference>
<dbReference type="Gene3D" id="1.20.1720.10">
    <property type="entry name" value="Multidrug resistance protein D"/>
    <property type="match status" value="1"/>
</dbReference>
<evidence type="ECO:0000256" key="4">
    <source>
        <dbReference type="ARBA" id="ARBA00022475"/>
    </source>
</evidence>
<dbReference type="Proteomes" id="UP000064920">
    <property type="component" value="Chromosome"/>
</dbReference>
<evidence type="ECO:0000256" key="1">
    <source>
        <dbReference type="ARBA" id="ARBA00004651"/>
    </source>
</evidence>
<dbReference type="InterPro" id="IPR011701">
    <property type="entry name" value="MFS"/>
</dbReference>
<dbReference type="PROSITE" id="PS50850">
    <property type="entry name" value="MFS"/>
    <property type="match status" value="1"/>
</dbReference>
<feature type="transmembrane region" description="Helical" evidence="8">
    <location>
        <begin position="369"/>
        <end position="388"/>
    </location>
</feature>
<gene>
    <name evidence="9" type="ORF">IMCC12053_351</name>
</gene>
<dbReference type="OrthoDB" id="9800416at2"/>
<dbReference type="RefSeq" id="WP_062215103.1">
    <property type="nucleotide sequence ID" value="NZ_CP012023.1"/>
</dbReference>
<comment type="similarity">
    <text evidence="2 8">Belongs to the major facilitator superfamily. Bcr/CmlA family.</text>
</comment>
<evidence type="ECO:0000256" key="2">
    <source>
        <dbReference type="ARBA" id="ARBA00006236"/>
    </source>
</evidence>
<dbReference type="KEGG" id="cmar:IMCC12053_351"/>
<accession>A0A0P0A7F3</accession>
<dbReference type="PATRIC" id="fig|1397108.4.peg.365"/>
<keyword evidence="6 8" id="KW-1133">Transmembrane helix</keyword>
<dbReference type="SUPFAM" id="SSF103473">
    <property type="entry name" value="MFS general substrate transporter"/>
    <property type="match status" value="1"/>
</dbReference>
<keyword evidence="10" id="KW-1185">Reference proteome</keyword>
<dbReference type="PANTHER" id="PTHR23502">
    <property type="entry name" value="MAJOR FACILITATOR SUPERFAMILY"/>
    <property type="match status" value="1"/>
</dbReference>
<evidence type="ECO:0000256" key="8">
    <source>
        <dbReference type="RuleBase" id="RU365088"/>
    </source>
</evidence>
<keyword evidence="8" id="KW-0997">Cell inner membrane</keyword>
<dbReference type="GO" id="GO:1990961">
    <property type="term" value="P:xenobiotic detoxification by transmembrane export across the plasma membrane"/>
    <property type="evidence" value="ECO:0007669"/>
    <property type="project" value="InterPro"/>
</dbReference>
<feature type="transmembrane region" description="Helical" evidence="8">
    <location>
        <begin position="275"/>
        <end position="300"/>
    </location>
</feature>
<feature type="transmembrane region" description="Helical" evidence="8">
    <location>
        <begin position="306"/>
        <end position="328"/>
    </location>
</feature>
<dbReference type="Pfam" id="PF07690">
    <property type="entry name" value="MFS_1"/>
    <property type="match status" value="1"/>
</dbReference>
<feature type="transmembrane region" description="Helical" evidence="8">
    <location>
        <begin position="335"/>
        <end position="357"/>
    </location>
</feature>
<comment type="subcellular location">
    <subcellularLocation>
        <location evidence="8">Cell inner membrane</location>
        <topology evidence="8">Multi-pass membrane protein</topology>
    </subcellularLocation>
    <subcellularLocation>
        <location evidence="1">Cell membrane</location>
        <topology evidence="1">Multi-pass membrane protein</topology>
    </subcellularLocation>
</comment>
<proteinExistence type="inferred from homology"/>
<evidence type="ECO:0000313" key="10">
    <source>
        <dbReference type="Proteomes" id="UP000064920"/>
    </source>
</evidence>
<keyword evidence="7 8" id="KW-0472">Membrane</keyword>
<keyword evidence="4" id="KW-1003">Cell membrane</keyword>
<dbReference type="CDD" id="cd17320">
    <property type="entry name" value="MFS_MdfA_MDR_like"/>
    <property type="match status" value="1"/>
</dbReference>
<dbReference type="AlphaFoldDB" id="A0A0P0A7F3"/>
<keyword evidence="5 8" id="KW-0812">Transmembrane</keyword>
<dbReference type="NCBIfam" id="TIGR00710">
    <property type="entry name" value="efflux_Bcr_CflA"/>
    <property type="match status" value="1"/>
</dbReference>
<dbReference type="GO" id="GO:0005886">
    <property type="term" value="C:plasma membrane"/>
    <property type="evidence" value="ECO:0007669"/>
    <property type="project" value="UniProtKB-SubCell"/>
</dbReference>
<dbReference type="PANTHER" id="PTHR23502:SF132">
    <property type="entry name" value="POLYAMINE TRANSPORTER 2-RELATED"/>
    <property type="match status" value="1"/>
</dbReference>
<sequence>MSPLMRSAIVLGLLSAVGPFAIDMFLPALPAIAADLGASVATTQGTITFYFIAFGLTQLIYGPWSDQVGRKLPLYVGLGLFLIASLCATLAPTIDMLILARVGQGLGAASLMVVTRAIIRDEYTGYEATKLMGLIMLVFSVSPMFAPLSGAALITVTGWRGIFAAMAVAALVAMLVTAVWQAETLPKEHRVPVHLKTMGRGIRTLMRDPVFMGLTFVGGFGMAAFFIFIASAAFVYVETFGLTPTQFSLAFTVNAMGFIGASQAAAPLMQKHGALTIILLGVGGFAASMYVLMALALMGLASFPVILAGLIAGFGFMGLVIPTTMVAALDPHGDIAGLASSLGGTLQMVAGGVMVAASGPFFDGTPTPMIGAMTVCSLITLGLLLAILPRARRIMSAG</sequence>
<dbReference type="GO" id="GO:0042910">
    <property type="term" value="F:xenobiotic transmembrane transporter activity"/>
    <property type="evidence" value="ECO:0007669"/>
    <property type="project" value="InterPro"/>
</dbReference>
<organism evidence="9 10">
    <name type="scientific">Celeribacter marinus</name>
    <dbReference type="NCBI Taxonomy" id="1397108"/>
    <lineage>
        <taxon>Bacteria</taxon>
        <taxon>Pseudomonadati</taxon>
        <taxon>Pseudomonadota</taxon>
        <taxon>Alphaproteobacteria</taxon>
        <taxon>Rhodobacterales</taxon>
        <taxon>Roseobacteraceae</taxon>
        <taxon>Celeribacter</taxon>
    </lineage>
</organism>
<evidence type="ECO:0000256" key="3">
    <source>
        <dbReference type="ARBA" id="ARBA00022448"/>
    </source>
</evidence>
<keyword evidence="3 8" id="KW-0813">Transport</keyword>
<comment type="caution">
    <text evidence="8">Lacks conserved residue(s) required for the propagation of feature annotation.</text>
</comment>
<evidence type="ECO:0000256" key="5">
    <source>
        <dbReference type="ARBA" id="ARBA00022692"/>
    </source>
</evidence>